<feature type="compositionally biased region" description="Basic and acidic residues" evidence="1">
    <location>
        <begin position="163"/>
        <end position="174"/>
    </location>
</feature>
<accession>A0A6A5YPW8</accession>
<sequence length="385" mass="42076">MLMDYERPRGGLQAPRVPSWAVREGNRERSGSQSVPRASGGASSAVIARMLHDKPGRVCVSVKGGGLGRMQYRASAVQDPTFRPNATAWVLARAPVVGRQNAALVGADMARQTCAAVTTVFPKLPGRGRLPARQSSGTEGLSPQSGRPPSRDDVLPVWPGPVARDRQRCDEHSRNARGGTIFGRREQREQAQRTCSLQSSRPGRTGGRSRVRSRAARAKPSLRATRDAGAALELELELRWSTSRAGERLQKQGGLAVVDAPPWETPMGDRWHAGARQPRTPRSSRAWKPDEHVLRLLYLEVSSDFATAELTAYPAAFQQGCDVRSCSGGGHRTGVTLDQGADRGQQHHRCETPARRSPWRSYLTPRSSYMRVLSEFGPRIGMPSL</sequence>
<keyword evidence="3" id="KW-1185">Reference proteome</keyword>
<feature type="region of interest" description="Disordered" evidence="1">
    <location>
        <begin position="336"/>
        <end position="357"/>
    </location>
</feature>
<dbReference type="AlphaFoldDB" id="A0A6A5YPW8"/>
<dbReference type="Proteomes" id="UP000799770">
    <property type="component" value="Unassembled WGS sequence"/>
</dbReference>
<evidence type="ECO:0000313" key="3">
    <source>
        <dbReference type="Proteomes" id="UP000799770"/>
    </source>
</evidence>
<proteinExistence type="predicted"/>
<dbReference type="EMBL" id="ML977344">
    <property type="protein sequence ID" value="KAF2109132.1"/>
    <property type="molecule type" value="Genomic_DNA"/>
</dbReference>
<reference evidence="2" key="1">
    <citation type="journal article" date="2020" name="Stud. Mycol.">
        <title>101 Dothideomycetes genomes: a test case for predicting lifestyles and emergence of pathogens.</title>
        <authorList>
            <person name="Haridas S."/>
            <person name="Albert R."/>
            <person name="Binder M."/>
            <person name="Bloem J."/>
            <person name="Labutti K."/>
            <person name="Salamov A."/>
            <person name="Andreopoulos B."/>
            <person name="Baker S."/>
            <person name="Barry K."/>
            <person name="Bills G."/>
            <person name="Bluhm B."/>
            <person name="Cannon C."/>
            <person name="Castanera R."/>
            <person name="Culley D."/>
            <person name="Daum C."/>
            <person name="Ezra D."/>
            <person name="Gonzalez J."/>
            <person name="Henrissat B."/>
            <person name="Kuo A."/>
            <person name="Liang C."/>
            <person name="Lipzen A."/>
            <person name="Lutzoni F."/>
            <person name="Magnuson J."/>
            <person name="Mondo S."/>
            <person name="Nolan M."/>
            <person name="Ohm R."/>
            <person name="Pangilinan J."/>
            <person name="Park H.-J."/>
            <person name="Ramirez L."/>
            <person name="Alfaro M."/>
            <person name="Sun H."/>
            <person name="Tritt A."/>
            <person name="Yoshinaga Y."/>
            <person name="Zwiers L.-H."/>
            <person name="Turgeon B."/>
            <person name="Goodwin S."/>
            <person name="Spatafora J."/>
            <person name="Crous P."/>
            <person name="Grigoriev I."/>
        </authorList>
    </citation>
    <scope>NUCLEOTIDE SEQUENCE</scope>
    <source>
        <strain evidence="2">CBS 627.86</strain>
    </source>
</reference>
<evidence type="ECO:0000256" key="1">
    <source>
        <dbReference type="SAM" id="MobiDB-lite"/>
    </source>
</evidence>
<name>A0A6A5YPW8_9PLEO</name>
<evidence type="ECO:0000313" key="2">
    <source>
        <dbReference type="EMBL" id="KAF2109132.1"/>
    </source>
</evidence>
<organism evidence="2 3">
    <name type="scientific">Lophiotrema nucula</name>
    <dbReference type="NCBI Taxonomy" id="690887"/>
    <lineage>
        <taxon>Eukaryota</taxon>
        <taxon>Fungi</taxon>
        <taxon>Dikarya</taxon>
        <taxon>Ascomycota</taxon>
        <taxon>Pezizomycotina</taxon>
        <taxon>Dothideomycetes</taxon>
        <taxon>Pleosporomycetidae</taxon>
        <taxon>Pleosporales</taxon>
        <taxon>Lophiotremataceae</taxon>
        <taxon>Lophiotrema</taxon>
    </lineage>
</organism>
<gene>
    <name evidence="2" type="ORF">BDV96DRAFT_605200</name>
</gene>
<feature type="region of interest" description="Disordered" evidence="1">
    <location>
        <begin position="123"/>
        <end position="224"/>
    </location>
</feature>
<feature type="compositionally biased region" description="Basic residues" evidence="1">
    <location>
        <begin position="207"/>
        <end position="217"/>
    </location>
</feature>
<protein>
    <submittedName>
        <fullName evidence="2">Uncharacterized protein</fullName>
    </submittedName>
</protein>
<feature type="compositionally biased region" description="Polar residues" evidence="1">
    <location>
        <begin position="133"/>
        <end position="147"/>
    </location>
</feature>
<feature type="region of interest" description="Disordered" evidence="1">
    <location>
        <begin position="1"/>
        <end position="41"/>
    </location>
</feature>
<feature type="compositionally biased region" description="Basic and acidic residues" evidence="1">
    <location>
        <begin position="340"/>
        <end position="354"/>
    </location>
</feature>